<keyword evidence="3" id="KW-0479">Metal-binding</keyword>
<dbReference type="GO" id="GO:0046872">
    <property type="term" value="F:metal ion binding"/>
    <property type="evidence" value="ECO:0007669"/>
    <property type="project" value="UniProtKB-KW"/>
</dbReference>
<dbReference type="FunCoup" id="H2AZ59">
    <property type="interactions" value="110"/>
</dbReference>
<evidence type="ECO:0000256" key="4">
    <source>
        <dbReference type="ARBA" id="ARBA00022801"/>
    </source>
</evidence>
<dbReference type="eggNOG" id="KOG3069">
    <property type="taxonomic scope" value="Eukaryota"/>
</dbReference>
<dbReference type="RefSeq" id="XP_003958750.1">
    <property type="nucleotide sequence ID" value="XM_003958701.1"/>
</dbReference>
<protein>
    <recommendedName>
        <fullName evidence="7">Nudix hydrolase domain-containing protein</fullName>
    </recommendedName>
</protein>
<evidence type="ECO:0000256" key="6">
    <source>
        <dbReference type="ARBA" id="ARBA00023211"/>
    </source>
</evidence>
<dbReference type="GO" id="GO:0008413">
    <property type="term" value="F:8-oxo-7,8-dihydroguanosine triphosphate pyrophosphatase activity"/>
    <property type="evidence" value="ECO:0007669"/>
    <property type="project" value="EnsemblFungi"/>
</dbReference>
<dbReference type="EMBL" id="HE650828">
    <property type="protein sequence ID" value="CCF59615.1"/>
    <property type="molecule type" value="Genomic_DNA"/>
</dbReference>
<keyword evidence="4" id="KW-0378">Hydrolase</keyword>
<dbReference type="GO" id="GO:0005777">
    <property type="term" value="C:peroxisome"/>
    <property type="evidence" value="ECO:0007669"/>
    <property type="project" value="EnsemblFungi"/>
</dbReference>
<feature type="domain" description="Nudix hydrolase" evidence="7">
    <location>
        <begin position="29"/>
        <end position="195"/>
    </location>
</feature>
<dbReference type="Gene3D" id="3.90.79.10">
    <property type="entry name" value="Nucleoside Triphosphate Pyrophosphohydrolase"/>
    <property type="match status" value="1"/>
</dbReference>
<dbReference type="Proteomes" id="UP000005220">
    <property type="component" value="Chromosome 8"/>
</dbReference>
<dbReference type="KEGG" id="kaf:KAFR_0H02060"/>
<keyword evidence="5" id="KW-0460">Magnesium</keyword>
<dbReference type="SUPFAM" id="SSF55811">
    <property type="entry name" value="Nudix"/>
    <property type="match status" value="1"/>
</dbReference>
<dbReference type="GeneID" id="13887611"/>
<dbReference type="PANTHER" id="PTHR12992:SF24">
    <property type="entry name" value="PEROXISOMAL COENZYME A DIPHOSPHATASE NUDT7"/>
    <property type="match status" value="1"/>
</dbReference>
<dbReference type="InterPro" id="IPR015797">
    <property type="entry name" value="NUDIX_hydrolase-like_dom_sf"/>
</dbReference>
<keyword evidence="6" id="KW-0464">Manganese</keyword>
<sequence length="329" mass="37721">MLNPTKLLNNLKEFKYASKYPIDSIWPRGRRSSVLILLFIGNRGELRVLLTKRSRSLKSFSGHVSLPGGKADSDHETFENVARREAEEEIGLPRDEKVLQNEYDMAIENISTVFPCYVSQTVLSVKPLVCFLHNYSTDQSKIRDKYTTPLNADKFFGKLNPGETSSLFSIPINDLVAHLSGDTTYKPEYTARKENKWKYGGITWDVKHFYYPVDNNNEMSWLRDIEDLSSYDSSSSMEEEFTKTKDVWGMTAKILSDISLVANGLQDIHELHFNHEDLINGLYVYGKQMQPGKRSDWEKSLINRTKGVKYTDVIPEANMKEITRGSSTF</sequence>
<evidence type="ECO:0000313" key="8">
    <source>
        <dbReference type="EMBL" id="CCF59615.1"/>
    </source>
</evidence>
<comment type="cofactor">
    <cofactor evidence="1">
        <name>Mn(2+)</name>
        <dbReference type="ChEBI" id="CHEBI:29035"/>
    </cofactor>
</comment>
<comment type="cofactor">
    <cofactor evidence="2">
        <name>Mg(2+)</name>
        <dbReference type="ChEBI" id="CHEBI:18420"/>
    </cofactor>
</comment>
<dbReference type="GO" id="GO:0010945">
    <property type="term" value="F:coenzyme A diphosphatase activity"/>
    <property type="evidence" value="ECO:0007669"/>
    <property type="project" value="EnsemblFungi"/>
</dbReference>
<evidence type="ECO:0000259" key="7">
    <source>
        <dbReference type="PROSITE" id="PS51462"/>
    </source>
</evidence>
<evidence type="ECO:0000256" key="3">
    <source>
        <dbReference type="ARBA" id="ARBA00022723"/>
    </source>
</evidence>
<dbReference type="InParanoid" id="H2AZ59"/>
<gene>
    <name evidence="8" type="primary">KAFR0H02060</name>
    <name evidence="8" type="ORF">KAFR_0H02060</name>
</gene>
<dbReference type="OrthoDB" id="206213at2759"/>
<evidence type="ECO:0000256" key="5">
    <source>
        <dbReference type="ARBA" id="ARBA00022842"/>
    </source>
</evidence>
<evidence type="ECO:0000313" key="9">
    <source>
        <dbReference type="Proteomes" id="UP000005220"/>
    </source>
</evidence>
<dbReference type="HOGENOM" id="CLU_040940_1_0_1"/>
<dbReference type="Pfam" id="PF00293">
    <property type="entry name" value="NUDIX"/>
    <property type="match status" value="1"/>
</dbReference>
<dbReference type="CDD" id="cd03426">
    <property type="entry name" value="NUDIX_CoAse_Nudt7"/>
    <property type="match status" value="1"/>
</dbReference>
<evidence type="ECO:0000256" key="1">
    <source>
        <dbReference type="ARBA" id="ARBA00001936"/>
    </source>
</evidence>
<evidence type="ECO:0000256" key="2">
    <source>
        <dbReference type="ARBA" id="ARBA00001946"/>
    </source>
</evidence>
<organism evidence="8 9">
    <name type="scientific">Kazachstania africana (strain ATCC 22294 / BCRC 22015 / CBS 2517 / CECT 1963 / NBRC 1671 / NRRL Y-8276)</name>
    <name type="common">Yeast</name>
    <name type="synonym">Kluyveromyces africanus</name>
    <dbReference type="NCBI Taxonomy" id="1071382"/>
    <lineage>
        <taxon>Eukaryota</taxon>
        <taxon>Fungi</taxon>
        <taxon>Dikarya</taxon>
        <taxon>Ascomycota</taxon>
        <taxon>Saccharomycotina</taxon>
        <taxon>Saccharomycetes</taxon>
        <taxon>Saccharomycetales</taxon>
        <taxon>Saccharomycetaceae</taxon>
        <taxon>Kazachstania</taxon>
    </lineage>
</organism>
<reference evidence="8 9" key="1">
    <citation type="journal article" date="2011" name="Proc. Natl. Acad. Sci. U.S.A.">
        <title>Evolutionary erosion of yeast sex chromosomes by mating-type switching accidents.</title>
        <authorList>
            <person name="Gordon J.L."/>
            <person name="Armisen D."/>
            <person name="Proux-Wera E."/>
            <person name="Oheigeartaigh S.S."/>
            <person name="Byrne K.P."/>
            <person name="Wolfe K.H."/>
        </authorList>
    </citation>
    <scope>NUCLEOTIDE SEQUENCE [LARGE SCALE GENOMIC DNA]</scope>
    <source>
        <strain evidence="9">ATCC 22294 / BCRC 22015 / CBS 2517 / CECT 1963 / NBRC 1671 / NRRL Y-8276</strain>
    </source>
</reference>
<dbReference type="GO" id="GO:0015938">
    <property type="term" value="P:coenzyme A catabolic process"/>
    <property type="evidence" value="ECO:0007669"/>
    <property type="project" value="TreeGrafter"/>
</dbReference>
<dbReference type="InterPro" id="IPR000086">
    <property type="entry name" value="NUDIX_hydrolase_dom"/>
</dbReference>
<dbReference type="GO" id="GO:0006281">
    <property type="term" value="P:DNA repair"/>
    <property type="evidence" value="ECO:0007669"/>
    <property type="project" value="EnsemblFungi"/>
</dbReference>
<dbReference type="InterPro" id="IPR045121">
    <property type="entry name" value="CoAse"/>
</dbReference>
<dbReference type="PANTHER" id="PTHR12992">
    <property type="entry name" value="NUDIX HYDROLASE"/>
    <property type="match status" value="1"/>
</dbReference>
<dbReference type="PROSITE" id="PS51462">
    <property type="entry name" value="NUDIX"/>
    <property type="match status" value="1"/>
</dbReference>
<name>H2AZ59_KAZAF</name>
<accession>H2AZ59</accession>
<proteinExistence type="predicted"/>
<dbReference type="AlphaFoldDB" id="H2AZ59"/>
<dbReference type="STRING" id="1071382.H2AZ59"/>
<keyword evidence="9" id="KW-1185">Reference proteome</keyword>